<feature type="compositionally biased region" description="Low complexity" evidence="2">
    <location>
        <begin position="673"/>
        <end position="687"/>
    </location>
</feature>
<keyword evidence="1" id="KW-0175">Coiled coil</keyword>
<evidence type="ECO:0000259" key="3">
    <source>
        <dbReference type="PROSITE" id="PS50076"/>
    </source>
</evidence>
<dbReference type="AlphaFoldDB" id="A0A2A2TPT6"/>
<dbReference type="PANTHER" id="PTHR43681:SF1">
    <property type="entry name" value="SARCALUMENIN"/>
    <property type="match status" value="1"/>
</dbReference>
<dbReference type="PROSITE" id="PS50076">
    <property type="entry name" value="DNAJ_2"/>
    <property type="match status" value="1"/>
</dbReference>
<feature type="compositionally biased region" description="Basic and acidic residues" evidence="2">
    <location>
        <begin position="596"/>
        <end position="608"/>
    </location>
</feature>
<dbReference type="CDD" id="cd09912">
    <property type="entry name" value="DLP_2"/>
    <property type="match status" value="1"/>
</dbReference>
<dbReference type="Gene3D" id="1.10.287.110">
    <property type="entry name" value="DnaJ domain"/>
    <property type="match status" value="1"/>
</dbReference>
<proteinExistence type="predicted"/>
<dbReference type="InterPro" id="IPR027417">
    <property type="entry name" value="P-loop_NTPase"/>
</dbReference>
<evidence type="ECO:0000313" key="5">
    <source>
        <dbReference type="Proteomes" id="UP000218238"/>
    </source>
</evidence>
<dbReference type="InterPro" id="IPR045063">
    <property type="entry name" value="Dynamin_N"/>
</dbReference>
<dbReference type="Pfam" id="PF00226">
    <property type="entry name" value="DnaJ"/>
    <property type="match status" value="1"/>
</dbReference>
<dbReference type="Proteomes" id="UP000218238">
    <property type="component" value="Unassembled WGS sequence"/>
</dbReference>
<dbReference type="CDD" id="cd06257">
    <property type="entry name" value="DnaJ"/>
    <property type="match status" value="1"/>
</dbReference>
<dbReference type="InterPro" id="IPR051943">
    <property type="entry name" value="TRAFAC_Dynamin-like_GTPase"/>
</dbReference>
<dbReference type="SUPFAM" id="SSF46565">
    <property type="entry name" value="Chaperone J-domain"/>
    <property type="match status" value="1"/>
</dbReference>
<feature type="domain" description="J" evidence="3">
    <location>
        <begin position="696"/>
        <end position="757"/>
    </location>
</feature>
<evidence type="ECO:0000256" key="2">
    <source>
        <dbReference type="SAM" id="MobiDB-lite"/>
    </source>
</evidence>
<gene>
    <name evidence="4" type="ORF">CK510_01775</name>
</gene>
<evidence type="ECO:0000256" key="1">
    <source>
        <dbReference type="SAM" id="Coils"/>
    </source>
</evidence>
<name>A0A2A2TPT6_9CYAN</name>
<dbReference type="PANTHER" id="PTHR43681">
    <property type="entry name" value="TRANSMEMBRANE GTPASE FZO"/>
    <property type="match status" value="1"/>
</dbReference>
<evidence type="ECO:0000313" key="4">
    <source>
        <dbReference type="EMBL" id="PAX60443.1"/>
    </source>
</evidence>
<dbReference type="InterPro" id="IPR036869">
    <property type="entry name" value="J_dom_sf"/>
</dbReference>
<organism evidence="4 5">
    <name type="scientific">Brunnivagina elsteri CCALA 953</name>
    <dbReference type="NCBI Taxonomy" id="987040"/>
    <lineage>
        <taxon>Bacteria</taxon>
        <taxon>Bacillati</taxon>
        <taxon>Cyanobacteriota</taxon>
        <taxon>Cyanophyceae</taxon>
        <taxon>Nostocales</taxon>
        <taxon>Calotrichaceae</taxon>
        <taxon>Brunnivagina</taxon>
    </lineage>
</organism>
<feature type="region of interest" description="Disordered" evidence="2">
    <location>
        <begin position="596"/>
        <end position="639"/>
    </location>
</feature>
<dbReference type="SUPFAM" id="SSF52540">
    <property type="entry name" value="P-loop containing nucleoside triphosphate hydrolases"/>
    <property type="match status" value="1"/>
</dbReference>
<feature type="coiled-coil region" evidence="1">
    <location>
        <begin position="728"/>
        <end position="755"/>
    </location>
</feature>
<dbReference type="PRINTS" id="PR00625">
    <property type="entry name" value="JDOMAIN"/>
</dbReference>
<feature type="compositionally biased region" description="Low complexity" evidence="2">
    <location>
        <begin position="614"/>
        <end position="633"/>
    </location>
</feature>
<comment type="caution">
    <text evidence="4">The sequence shown here is derived from an EMBL/GenBank/DDBJ whole genome shotgun (WGS) entry which is preliminary data.</text>
</comment>
<dbReference type="EMBL" id="NTFS01000010">
    <property type="protein sequence ID" value="PAX60443.1"/>
    <property type="molecule type" value="Genomic_DNA"/>
</dbReference>
<feature type="region of interest" description="Disordered" evidence="2">
    <location>
        <begin position="666"/>
        <end position="687"/>
    </location>
</feature>
<dbReference type="OrthoDB" id="5477114at2"/>
<dbReference type="Gene3D" id="3.40.50.300">
    <property type="entry name" value="P-loop containing nucleotide triphosphate hydrolases"/>
    <property type="match status" value="1"/>
</dbReference>
<keyword evidence="5" id="KW-1185">Reference proteome</keyword>
<dbReference type="RefSeq" id="WP_095720049.1">
    <property type="nucleotide sequence ID" value="NZ_NTFS01000010.1"/>
</dbReference>
<dbReference type="SMART" id="SM00271">
    <property type="entry name" value="DnaJ"/>
    <property type="match status" value="1"/>
</dbReference>
<accession>A0A2A2TPT6</accession>
<protein>
    <submittedName>
        <fullName evidence="4">Dynamin family protein</fullName>
    </submittedName>
</protein>
<reference evidence="4 5" key="1">
    <citation type="submission" date="2017-08" db="EMBL/GenBank/DDBJ databases">
        <title>Draft genome sequence of filamentous cyanobacterium Calothrix elsteri CCALA 953.</title>
        <authorList>
            <person name="Gagunashvili A.N."/>
            <person name="Elster J."/>
            <person name="Andresson O.S."/>
        </authorList>
    </citation>
    <scope>NUCLEOTIDE SEQUENCE [LARGE SCALE GENOMIC DNA]</scope>
    <source>
        <strain evidence="4 5">CCALA 953</strain>
    </source>
</reference>
<sequence length="757" mass="85136">MEQSKNYQKLIEALKNTSKSLSLNIKSQLNKDILAICNYLNNPNFRIAVFGPFNHGKSTLLNAMLGSKTLPIDLIPTTGAAITVKYGSDIRTRIILADGSEIYRSGTDILKQFAILDNDRRMRGDVASVEVFYPHSFLETGIEFLDLPGTNDREAQDNLVREQLLSADLVVQLLDARKLMTLGERENLRDWLLDRGIKTVIFVANFLNLLEPEEQKEVQNRLRFVAESFRAELPPGFSNLYRVDALPALRARLKGDVSAANTSGLVEFETALQNIAGILKQNNQVVSKPRVQAVAFKLQLELKEKINPIQHQVQKINEKSNAANEIKRKAEGLIKQGFTASTTKLREWLALSKLREKYQGDGAIALAQDNFSSWERETLKKDLQELQQAVTKWLYQADDFFQNERPNDLLIPFPKHPQVTLPDKNGNSGDLNETGSLAVGGGIGWLLGGPVGAAVLGSISYLVNKNIQQQDEKSSNESYHQQVAKLCLDAVDGYLSEFSRQGLLILAECDRSSERVIKFVESKESSDIILLREELRCWQVCLSELNQALVNCLGIDIHSDFHVETVAGQKTSNYQSVYRSQGVGIREDVGTRKVESKKVEELKPENKIPKQQQTSNYSTSNFSNSNATSTKSSYQKYHPKQHLPELDGKFRNWEIDEEIAQMKANMGSSGNRTQQQQSNQVKNQSKTQIEKDKIACGYVVLGLKDGATMDEVKQAYKKLVKKWHPDLFVGKAQQLQEAQEKMRQINEAYALLGELNK</sequence>
<dbReference type="Pfam" id="PF00350">
    <property type="entry name" value="Dynamin_N"/>
    <property type="match status" value="1"/>
</dbReference>
<dbReference type="InterPro" id="IPR001623">
    <property type="entry name" value="DnaJ_domain"/>
</dbReference>